<dbReference type="PANTHER" id="PTHR48100:SF1">
    <property type="entry name" value="HISTIDINE PHOSPHATASE FAMILY PROTEIN-RELATED"/>
    <property type="match status" value="1"/>
</dbReference>
<keyword evidence="2" id="KW-0472">Membrane</keyword>
<organism evidence="3 4">
    <name type="scientific">Exophiala sideris</name>
    <dbReference type="NCBI Taxonomy" id="1016849"/>
    <lineage>
        <taxon>Eukaryota</taxon>
        <taxon>Fungi</taxon>
        <taxon>Dikarya</taxon>
        <taxon>Ascomycota</taxon>
        <taxon>Pezizomycotina</taxon>
        <taxon>Eurotiomycetes</taxon>
        <taxon>Chaetothyriomycetidae</taxon>
        <taxon>Chaetothyriales</taxon>
        <taxon>Herpotrichiellaceae</taxon>
        <taxon>Exophiala</taxon>
    </lineage>
</organism>
<dbReference type="PANTHER" id="PTHR48100">
    <property type="entry name" value="BROAD-SPECIFICITY PHOSPHATASE YOR283W-RELATED"/>
    <property type="match status" value="1"/>
</dbReference>
<evidence type="ECO:0000313" key="4">
    <source>
        <dbReference type="Proteomes" id="UP001345691"/>
    </source>
</evidence>
<feature type="compositionally biased region" description="Basic and acidic residues" evidence="1">
    <location>
        <begin position="61"/>
        <end position="82"/>
    </location>
</feature>
<protein>
    <submittedName>
        <fullName evidence="3">Phosphoglycerate mutase pmu1</fullName>
    </submittedName>
</protein>
<sequence>MLLDASSGKAHRRCRGLTRICRTTVAVQFLLLLSVSLFVCGYLSAIDRSGPLLSMAGPEPLDSHTDPTPDDHKEEELPEPVKEQPGSSTYKYTTLPEYFLQDATDTRPETFDFMKSNFGLVERAYDSDEDLPNHGQDLTAWQRFEHHITSLNQAEQRKRHGDEAHAQYKLLFLGRHGNGYHNIAERYYGSEAWDCHFSALEGDPNGVMVWADAHLSGEGRRQALEVHTFWESQLTQQKMSLPQAYFVSPLDRALETAEITFRGLLKSAPTVVERLREGTGIHTCDRRSTVSYIRQRYPSYITTRDPLLTETDEFWDADLREPDDALVLRLGKLLDSIMLSEQGSQAETISFTSHSGAIGAMLRVLGHRPFSLPTGAVIPVFVKVEKIDADLDKRHGGEAEGASHPKLAESHKDEYNKILDQLMGPDHGDAKVDDADAAPQESDIKLENDTIHVDKSKWQTIPACPADLDLENVGRQRWNMGLKEFLAGVEDGSVQLEEVAFRGRH</sequence>
<proteinExistence type="predicted"/>
<dbReference type="EMBL" id="JAVRRF010000001">
    <property type="protein sequence ID" value="KAK5068286.1"/>
    <property type="molecule type" value="Genomic_DNA"/>
</dbReference>
<keyword evidence="2" id="KW-1133">Transmembrane helix</keyword>
<keyword evidence="2" id="KW-0812">Transmembrane</keyword>
<dbReference type="Pfam" id="PF00300">
    <property type="entry name" value="His_Phos_1"/>
    <property type="match status" value="1"/>
</dbReference>
<dbReference type="SUPFAM" id="SSF53254">
    <property type="entry name" value="Phosphoglycerate mutase-like"/>
    <property type="match status" value="1"/>
</dbReference>
<accession>A0ABR0JQP8</accession>
<gene>
    <name evidence="3" type="primary">PMU1_1</name>
    <name evidence="3" type="ORF">LTR69_000404</name>
</gene>
<dbReference type="Gene3D" id="3.40.50.1240">
    <property type="entry name" value="Phosphoglycerate mutase-like"/>
    <property type="match status" value="1"/>
</dbReference>
<dbReference type="InterPro" id="IPR013078">
    <property type="entry name" value="His_Pase_superF_clade-1"/>
</dbReference>
<reference evidence="3 4" key="1">
    <citation type="submission" date="2023-08" db="EMBL/GenBank/DDBJ databases">
        <title>Black Yeasts Isolated from many extreme environments.</title>
        <authorList>
            <person name="Coleine C."/>
            <person name="Stajich J.E."/>
            <person name="Selbmann L."/>
        </authorList>
    </citation>
    <scope>NUCLEOTIDE SEQUENCE [LARGE SCALE GENOMIC DNA]</scope>
    <source>
        <strain evidence="3 4">CCFEE 6328</strain>
    </source>
</reference>
<feature type="region of interest" description="Disordered" evidence="1">
    <location>
        <begin position="56"/>
        <end position="89"/>
    </location>
</feature>
<keyword evidence="4" id="KW-1185">Reference proteome</keyword>
<dbReference type="InterPro" id="IPR029033">
    <property type="entry name" value="His_PPase_superfam"/>
</dbReference>
<evidence type="ECO:0000313" key="3">
    <source>
        <dbReference type="EMBL" id="KAK5068286.1"/>
    </source>
</evidence>
<dbReference type="CDD" id="cd07067">
    <property type="entry name" value="HP_PGM_like"/>
    <property type="match status" value="1"/>
</dbReference>
<name>A0ABR0JQP8_9EURO</name>
<feature type="transmembrane region" description="Helical" evidence="2">
    <location>
        <begin position="20"/>
        <end position="45"/>
    </location>
</feature>
<comment type="caution">
    <text evidence="3">The sequence shown here is derived from an EMBL/GenBank/DDBJ whole genome shotgun (WGS) entry which is preliminary data.</text>
</comment>
<dbReference type="InterPro" id="IPR050275">
    <property type="entry name" value="PGM_Phosphatase"/>
</dbReference>
<dbReference type="Proteomes" id="UP001345691">
    <property type="component" value="Unassembled WGS sequence"/>
</dbReference>
<evidence type="ECO:0000256" key="2">
    <source>
        <dbReference type="SAM" id="Phobius"/>
    </source>
</evidence>
<evidence type="ECO:0000256" key="1">
    <source>
        <dbReference type="SAM" id="MobiDB-lite"/>
    </source>
</evidence>